<gene>
    <name evidence="1" type="ORF">DPEC_G00145210</name>
</gene>
<organism evidence="1 2">
    <name type="scientific">Dallia pectoralis</name>
    <name type="common">Alaska blackfish</name>
    <dbReference type="NCBI Taxonomy" id="75939"/>
    <lineage>
        <taxon>Eukaryota</taxon>
        <taxon>Metazoa</taxon>
        <taxon>Chordata</taxon>
        <taxon>Craniata</taxon>
        <taxon>Vertebrata</taxon>
        <taxon>Euteleostomi</taxon>
        <taxon>Actinopterygii</taxon>
        <taxon>Neopterygii</taxon>
        <taxon>Teleostei</taxon>
        <taxon>Protacanthopterygii</taxon>
        <taxon>Esociformes</taxon>
        <taxon>Umbridae</taxon>
        <taxon>Dallia</taxon>
    </lineage>
</organism>
<comment type="caution">
    <text evidence="1">The sequence shown here is derived from an EMBL/GenBank/DDBJ whole genome shotgun (WGS) entry which is preliminary data.</text>
</comment>
<evidence type="ECO:0000313" key="1">
    <source>
        <dbReference type="EMBL" id="KAJ8005301.1"/>
    </source>
</evidence>
<keyword evidence="2" id="KW-1185">Reference proteome</keyword>
<protein>
    <submittedName>
        <fullName evidence="1">Uncharacterized protein</fullName>
    </submittedName>
</protein>
<evidence type="ECO:0000313" key="2">
    <source>
        <dbReference type="Proteomes" id="UP001157502"/>
    </source>
</evidence>
<reference evidence="1" key="1">
    <citation type="submission" date="2021-05" db="EMBL/GenBank/DDBJ databases">
        <authorList>
            <person name="Pan Q."/>
            <person name="Jouanno E."/>
            <person name="Zahm M."/>
            <person name="Klopp C."/>
            <person name="Cabau C."/>
            <person name="Louis A."/>
            <person name="Berthelot C."/>
            <person name="Parey E."/>
            <person name="Roest Crollius H."/>
            <person name="Montfort J."/>
            <person name="Robinson-Rechavi M."/>
            <person name="Bouchez O."/>
            <person name="Lampietro C."/>
            <person name="Lopez Roques C."/>
            <person name="Donnadieu C."/>
            <person name="Postlethwait J."/>
            <person name="Bobe J."/>
            <person name="Dillon D."/>
            <person name="Chandos A."/>
            <person name="von Hippel F."/>
            <person name="Guiguen Y."/>
        </authorList>
    </citation>
    <scope>NUCLEOTIDE SEQUENCE</scope>
    <source>
        <strain evidence="1">YG-Jan2019</strain>
    </source>
</reference>
<name>A0ACC2GP72_DALPE</name>
<accession>A0ACC2GP72</accession>
<dbReference type="EMBL" id="CM055738">
    <property type="protein sequence ID" value="KAJ8005301.1"/>
    <property type="molecule type" value="Genomic_DNA"/>
</dbReference>
<proteinExistence type="predicted"/>
<dbReference type="Proteomes" id="UP001157502">
    <property type="component" value="Chromosome 11"/>
</dbReference>
<sequence>MWLKDSHAVVYHPDSSKILKDYRGRTKLVGDLWQKNCSLRITHLHLSDKGPFIFRIEIDDDNKFSYVHAAVSIAVNSSPHSPYLSVREEVKVGEVVFASCSVFYSCPSEPPLLTWGPSRTPSNQSQQLVNGQWEVTSSLTFTSIINDNSKSLVCTAEYSGGEKVSSSKTLNVKYAPVDVKVEGVSDVMEGASVELRCSSDGNPAAHSFHWHNSQGPLPSRSSTIKLERVTRLTEALYCTAINTEGQGHSSLLKFHVEYQPEIRVGSACTADFSIINCLCIVDWEPPGMVEWSAPGRTLPSTKVERHGSVTMVTLQRPLEFSDVVCCNAGNTHGNATLSCSMPTNYKVLMQYVSTAVGAFVLIFILIPVTTCLFIKKW</sequence>